<dbReference type="EMBL" id="ACNN01000034">
    <property type="protein sequence ID" value="EEN82072.1"/>
    <property type="molecule type" value="Genomic_DNA"/>
</dbReference>
<comment type="caution">
    <text evidence="1">The sequence shown here is derived from an EMBL/GenBank/DDBJ whole genome shotgun (WGS) entry which is preliminary data.</text>
</comment>
<name>C3JCL0_POREA</name>
<keyword evidence="2" id="KW-1185">Reference proteome</keyword>
<proteinExistence type="predicted"/>
<dbReference type="AlphaFoldDB" id="C3JCL0"/>
<gene>
    <name evidence="1" type="ORF">POREN0001_1624</name>
</gene>
<dbReference type="Proteomes" id="UP000004295">
    <property type="component" value="Unassembled WGS sequence"/>
</dbReference>
<reference evidence="1 2" key="1">
    <citation type="submission" date="2009-04" db="EMBL/GenBank/DDBJ databases">
        <authorList>
            <person name="Sebastian Y."/>
            <person name="Madupu R."/>
            <person name="Durkin A.S."/>
            <person name="Torralba M."/>
            <person name="Methe B."/>
            <person name="Sutton G.G."/>
            <person name="Strausberg R.L."/>
            <person name="Nelson K.E."/>
        </authorList>
    </citation>
    <scope>NUCLEOTIDE SEQUENCE [LARGE SCALE GENOMIC DNA]</scope>
    <source>
        <strain evidence="2">ATCC 35406 / BCRC 14492 / JCM 8526 / NCTC 13058 / HG 370</strain>
    </source>
</reference>
<organism evidence="1 2">
    <name type="scientific">Porphyromonas endodontalis (strain ATCC 35406 / DSM 24491 / JCM 8526 / CCUG 16442 / BCRC 14492 / NCTC 13058 / HG 370)</name>
    <name type="common">Bacteroides endodontalis</name>
    <dbReference type="NCBI Taxonomy" id="553175"/>
    <lineage>
        <taxon>Bacteria</taxon>
        <taxon>Pseudomonadati</taxon>
        <taxon>Bacteroidota</taxon>
        <taxon>Bacteroidia</taxon>
        <taxon>Bacteroidales</taxon>
        <taxon>Porphyromonadaceae</taxon>
        <taxon>Porphyromonas</taxon>
    </lineage>
</organism>
<dbReference type="STRING" id="553175.POREN0001_1624"/>
<protein>
    <submittedName>
        <fullName evidence="1">Uncharacterized protein</fullName>
    </submittedName>
</protein>
<accession>C3JCL0</accession>
<evidence type="ECO:0000313" key="2">
    <source>
        <dbReference type="Proteomes" id="UP000004295"/>
    </source>
</evidence>
<sequence>MALPPPLPSFSLIPFPFFPSPLKALRPTGKNEKDSARNRSG</sequence>
<evidence type="ECO:0000313" key="1">
    <source>
        <dbReference type="EMBL" id="EEN82072.1"/>
    </source>
</evidence>